<keyword evidence="4" id="KW-1185">Reference proteome</keyword>
<dbReference type="GO" id="GO:0005576">
    <property type="term" value="C:extracellular region"/>
    <property type="evidence" value="ECO:0007669"/>
    <property type="project" value="UniProtKB-SubCell"/>
</dbReference>
<proteinExistence type="predicted"/>
<dbReference type="EMBL" id="JAAIVJ010000028">
    <property type="protein sequence ID" value="NEY92259.1"/>
    <property type="molecule type" value="Genomic_DNA"/>
</dbReference>
<organism evidence="3 4">
    <name type="scientific">Tabrizicola oligotrophica</name>
    <dbReference type="NCBI Taxonomy" id="2710650"/>
    <lineage>
        <taxon>Bacteria</taxon>
        <taxon>Pseudomonadati</taxon>
        <taxon>Pseudomonadota</taxon>
        <taxon>Alphaproteobacteria</taxon>
        <taxon>Rhodobacterales</taxon>
        <taxon>Paracoccaceae</taxon>
        <taxon>Tabrizicola</taxon>
    </lineage>
</organism>
<keyword evidence="2" id="KW-0964">Secreted</keyword>
<dbReference type="InterPro" id="IPR050557">
    <property type="entry name" value="RTX_toxin/Mannuronan_C5-epim"/>
</dbReference>
<name>A0A6M0QXS0_9RHOB</name>
<dbReference type="RefSeq" id="WP_164628413.1">
    <property type="nucleotide sequence ID" value="NZ_JAAIVJ010000028.1"/>
</dbReference>
<dbReference type="InterPro" id="IPR001343">
    <property type="entry name" value="Hemolysn_Ca-bd"/>
</dbReference>
<sequence>MALPNIYEVTQKYLYGQNETPVNFFTNAVLTRGSTDQITVDLADIFNPLTGPGRFANAATSPLVEFFFEEARSYWETGALDHLKNTAGEIILSKAEAIAAFDLGSTDNGIYVDSKDFIDGTDDYAERVYIWGTMAFKLADDAVFRISADGTVTIENFSIEMRHSNEDFDWQGGSFAGNYGSENGLRPGVDPSDLADSQGGRALVINYGGDFSGQFDASYTYNDYLADLDRYSDQYDASYGQLVDAMNSVIGNLYASGVTATLYQNKAVLFGTEDGDDNISGTVSAAGYDISDTGNFLLFGSVDFPLSAQAGDGIVYVTGGGEDTVTGTSKDDLILDGAGADTYNGRGGFDFISYTESTEAVHINLGAGTGAGGTAEGDRLTRIEAVLGTAQGDTLVTNGDQVTVLAGGAGDDLFEIDLSGTSPTIVWGGAGADTIRLQADESGQAAGILVVQSSNITEENFHLIDLESLGLGSSFDWSQIDVVVINPDPSDQVQLADALTAHTIAVATMQEPVIRYIQTESGDLVAETYGQLIYDGYEDELDFANVSIPLNGEVKNYDQTFLSGYAGQVFAPAQMLDFLTIVEYKDSEGETFVQVLGDPETGEHVYSDISLAQGLGLGGSGWDYEIDRDYNFSSAAFVSQWTTEDGSYGSREHFFYRYLDAPIDGAVGWFVVGGSFDGSALLASSSGAQLRTFGDMDLQAFSALVGGASIILTLPDPSTSGSDRPRGGSYGYAEAVSNLSSADSTQQISYFNSVSDTVVIDGQAINGSNLPAGVVVREVDGSVVIDYAGDGSAIILRGVELVDWLAGAQAQLQGTSAADSLTGTADGDVLAGGSGNDTIVAGAGNDRINYASGNDVIMGDASNEGTDTLDLRRFNASDVRFKIAGSDVLIITSDGTILLNSQVLHDLGDTFSNIEVVLFNDVTLDEAGIRSRAIADQITSGDDSIFGTAFADAIYGDAGNDTIFGAGGNDTLFGGVGNDLLDGDMGTDSMSGGVGDDTYVVDSATDLVVENAGEGTDLVLASASLLLGADVENLTLTGAETISGTGNAAGNTLTGNAAANLLSGLGGNDSLYAGDGADTLDGGTGADLMTGGLGNDTYFVDNAADAIVETDSGGFDAVQSSVTFTLAAEVENLTLSGTAAINGTGNTADNLITGNAAANSLSGLDGNDSLYGSGGVDSLYGGDGNDYLNGGAQSDYMAGGAENDTYVVNAAQDVVFEGADSGVDLVQSNVNWTLGSNIENLFFYSNGSLTGNGNTLANTLTGNAGANTLNGLVGDDSLIGGGGNDTLNGGTGADQFVFNSTTSGIDVIADFNELDGGNEEGDVLRFDGLTVGTFAYLGTSAFSGGSDNSEARVVGNQVLFDANGDGTADITITLTGLTAATQLAATDFLLV</sequence>
<dbReference type="PANTHER" id="PTHR38340:SF1">
    <property type="entry name" value="S-LAYER PROTEIN"/>
    <property type="match status" value="1"/>
</dbReference>
<dbReference type="SUPFAM" id="SSF51120">
    <property type="entry name" value="beta-Roll"/>
    <property type="match status" value="6"/>
</dbReference>
<dbReference type="Pfam" id="PF00353">
    <property type="entry name" value="HemolysinCabind"/>
    <property type="match status" value="6"/>
</dbReference>
<gene>
    <name evidence="3" type="ORF">G4Z14_18420</name>
</gene>
<evidence type="ECO:0000256" key="2">
    <source>
        <dbReference type="ARBA" id="ARBA00022525"/>
    </source>
</evidence>
<dbReference type="GO" id="GO:0005509">
    <property type="term" value="F:calcium ion binding"/>
    <property type="evidence" value="ECO:0007669"/>
    <property type="project" value="InterPro"/>
</dbReference>
<dbReference type="Gene3D" id="2.150.10.10">
    <property type="entry name" value="Serralysin-like metalloprotease, C-terminal"/>
    <property type="match status" value="6"/>
</dbReference>
<evidence type="ECO:0000313" key="3">
    <source>
        <dbReference type="EMBL" id="NEY92259.1"/>
    </source>
</evidence>
<reference evidence="3 4" key="1">
    <citation type="submission" date="2020-02" db="EMBL/GenBank/DDBJ databases">
        <authorList>
            <person name="Chen W.-M."/>
        </authorList>
    </citation>
    <scope>NUCLEOTIDE SEQUENCE [LARGE SCALE GENOMIC DNA]</scope>
    <source>
        <strain evidence="3 4">KMS-5</strain>
    </source>
</reference>
<evidence type="ECO:0000256" key="1">
    <source>
        <dbReference type="ARBA" id="ARBA00004613"/>
    </source>
</evidence>
<comment type="caution">
    <text evidence="3">The sequence shown here is derived from an EMBL/GenBank/DDBJ whole genome shotgun (WGS) entry which is preliminary data.</text>
</comment>
<dbReference type="PROSITE" id="PS00330">
    <property type="entry name" value="HEMOLYSIN_CALCIUM"/>
    <property type="match status" value="5"/>
</dbReference>
<accession>A0A6M0QXS0</accession>
<dbReference type="InterPro" id="IPR018511">
    <property type="entry name" value="Hemolysin-typ_Ca-bd_CS"/>
</dbReference>
<evidence type="ECO:0000313" key="4">
    <source>
        <dbReference type="Proteomes" id="UP000477782"/>
    </source>
</evidence>
<protein>
    <submittedName>
        <fullName evidence="3">Calcium-binding protein</fullName>
    </submittedName>
</protein>
<dbReference type="Proteomes" id="UP000477782">
    <property type="component" value="Unassembled WGS sequence"/>
</dbReference>
<comment type="subcellular location">
    <subcellularLocation>
        <location evidence="1">Secreted</location>
    </subcellularLocation>
</comment>
<dbReference type="InterPro" id="IPR011049">
    <property type="entry name" value="Serralysin-like_metalloprot_C"/>
</dbReference>
<dbReference type="PANTHER" id="PTHR38340">
    <property type="entry name" value="S-LAYER PROTEIN"/>
    <property type="match status" value="1"/>
</dbReference>
<dbReference type="PRINTS" id="PR00313">
    <property type="entry name" value="CABNDNGRPT"/>
</dbReference>